<feature type="region of interest" description="Disordered" evidence="1">
    <location>
        <begin position="1"/>
        <end position="77"/>
    </location>
</feature>
<feature type="compositionally biased region" description="Basic and acidic residues" evidence="1">
    <location>
        <begin position="21"/>
        <end position="36"/>
    </location>
</feature>
<proteinExistence type="predicted"/>
<gene>
    <name evidence="2" type="ORF">LIER_34905</name>
</gene>
<reference evidence="2 3" key="1">
    <citation type="submission" date="2024-01" db="EMBL/GenBank/DDBJ databases">
        <title>The complete chloroplast genome sequence of Lithospermum erythrorhizon: insights into the phylogenetic relationship among Boraginaceae species and the maternal lineages of purple gromwells.</title>
        <authorList>
            <person name="Okada T."/>
            <person name="Watanabe K."/>
        </authorList>
    </citation>
    <scope>NUCLEOTIDE SEQUENCE [LARGE SCALE GENOMIC DNA]</scope>
</reference>
<dbReference type="Proteomes" id="UP001454036">
    <property type="component" value="Unassembled WGS sequence"/>
</dbReference>
<dbReference type="EMBL" id="BAABME010014911">
    <property type="protein sequence ID" value="GAA0138243.1"/>
    <property type="molecule type" value="Genomic_DNA"/>
</dbReference>
<dbReference type="AlphaFoldDB" id="A0AAV3NKF3"/>
<keyword evidence="3" id="KW-1185">Reference proteome</keyword>
<evidence type="ECO:0000313" key="2">
    <source>
        <dbReference type="EMBL" id="GAA0138243.1"/>
    </source>
</evidence>
<sequence>MDDGRRKLPSWMLGVKNNENNCDKSSKNGCQKEESNGKLVKGKRVSGKRRKNDLDDDEFEPESSDVPIGDGGDRRMKRKVNGGFVYVEGDDESIEGKKRGRGTSYRIKGNVVDDMVDDEFEQEASDVSIGDGGDRWMKRKMNGGSGYVEGDDESREGKKRGRGTSNKMKSNVVDDMVDDGIGYGNRRNIEKVRKEKIRSNIVDGDDYGYVDGENGIEGEKGSNCGRKRKGIGGNSGVPESKKPELEEDEAEAEDYGGAEVVMRKCKGKRRADRRKFVDSNDLVDVQGTSVSTSDEEDLTVEDLVSIAEEYVNKDMEAAQKLSLSNGVSNVGNLMSIRGENPKESEEIVENHTCETSIHDNTREEARPDGVLNENVTVIKPIMTGDPTQDMLDLFLGHLLKRPQEEEKKMDISLAVPREEPVAVPFTKKKSSLKDKVAMFFD</sequence>
<evidence type="ECO:0000256" key="1">
    <source>
        <dbReference type="SAM" id="MobiDB-lite"/>
    </source>
</evidence>
<feature type="compositionally biased region" description="Acidic residues" evidence="1">
    <location>
        <begin position="245"/>
        <end position="255"/>
    </location>
</feature>
<feature type="compositionally biased region" description="Basic residues" evidence="1">
    <location>
        <begin position="40"/>
        <end position="51"/>
    </location>
</feature>
<feature type="region of interest" description="Disordered" evidence="1">
    <location>
        <begin position="122"/>
        <end position="180"/>
    </location>
</feature>
<evidence type="ECO:0000313" key="3">
    <source>
        <dbReference type="Proteomes" id="UP001454036"/>
    </source>
</evidence>
<name>A0AAV3NKF3_LITER</name>
<accession>A0AAV3NKF3</accession>
<comment type="caution">
    <text evidence="2">The sequence shown here is derived from an EMBL/GenBank/DDBJ whole genome shotgun (WGS) entry which is preliminary data.</text>
</comment>
<feature type="region of interest" description="Disordered" evidence="1">
    <location>
        <begin position="203"/>
        <end position="255"/>
    </location>
</feature>
<organism evidence="2 3">
    <name type="scientific">Lithospermum erythrorhizon</name>
    <name type="common">Purple gromwell</name>
    <name type="synonym">Lithospermum officinale var. erythrorhizon</name>
    <dbReference type="NCBI Taxonomy" id="34254"/>
    <lineage>
        <taxon>Eukaryota</taxon>
        <taxon>Viridiplantae</taxon>
        <taxon>Streptophyta</taxon>
        <taxon>Embryophyta</taxon>
        <taxon>Tracheophyta</taxon>
        <taxon>Spermatophyta</taxon>
        <taxon>Magnoliopsida</taxon>
        <taxon>eudicotyledons</taxon>
        <taxon>Gunneridae</taxon>
        <taxon>Pentapetalae</taxon>
        <taxon>asterids</taxon>
        <taxon>lamiids</taxon>
        <taxon>Boraginales</taxon>
        <taxon>Boraginaceae</taxon>
        <taxon>Boraginoideae</taxon>
        <taxon>Lithospermeae</taxon>
        <taxon>Lithospermum</taxon>
    </lineage>
</organism>
<feature type="compositionally biased region" description="Acidic residues" evidence="1">
    <location>
        <begin position="54"/>
        <end position="63"/>
    </location>
</feature>
<dbReference type="PANTHER" id="PTHR36756">
    <property type="entry name" value="EXPRESSED PROTEIN"/>
    <property type="match status" value="1"/>
</dbReference>
<dbReference type="PANTHER" id="PTHR36756:SF1">
    <property type="entry name" value="EXPRESSED PROTEIN"/>
    <property type="match status" value="1"/>
</dbReference>
<protein>
    <submittedName>
        <fullName evidence="2">Uncharacterized protein</fullName>
    </submittedName>
</protein>